<dbReference type="eggNOG" id="COG2929">
    <property type="taxonomic scope" value="Bacteria"/>
</dbReference>
<sequence>MNDWKWYNFYIILVMKFEFDPDKSATNKDKHGIDFVEAQALWADERRTVAPVQSDTESRYILTGKIAEKHWTAVYTWRGDWLRIISVRRARDKEKQTYEDNNR</sequence>
<dbReference type="Pfam" id="PF04365">
    <property type="entry name" value="BrnT_toxin"/>
    <property type="match status" value="1"/>
</dbReference>
<gene>
    <name evidence="1" type="ORF">RG1141_CH25600</name>
</gene>
<dbReference type="EMBL" id="HG938355">
    <property type="protein sequence ID" value="CDN54897.1"/>
    <property type="molecule type" value="Genomic_DNA"/>
</dbReference>
<name>A0A068T8T1_NEOGA</name>
<dbReference type="KEGG" id="ngl:RG1141_CH25600"/>
<dbReference type="AlphaFoldDB" id="A0A068T8T1"/>
<protein>
    <submittedName>
        <fullName evidence="1">Putative toxin-antitoxin system, toxin component</fullName>
    </submittedName>
</protein>
<dbReference type="InterPro" id="IPR007460">
    <property type="entry name" value="BrnT_toxin"/>
</dbReference>
<reference evidence="2" key="1">
    <citation type="journal article" date="2014" name="BMC Genomics">
        <title>Genome sequencing of two Neorhizobium galegae strains reveals a noeT gene responsible for the unusual acetylation of the nodulation factors.</title>
        <authorList>
            <person name="Osterman J."/>
            <person name="Marsh J."/>
            <person name="Laine P.K."/>
            <person name="Zeng Z."/>
            <person name="Alatalo E."/>
            <person name="Sullivan J.T."/>
            <person name="Young J.P."/>
            <person name="Thomas-Oates J."/>
            <person name="Paulin L."/>
            <person name="Lindstrom K."/>
        </authorList>
    </citation>
    <scope>NUCLEOTIDE SEQUENCE [LARGE SCALE GENOMIC DNA]</scope>
    <source>
        <strain evidence="2">HAMBI 1141</strain>
    </source>
</reference>
<organism evidence="1 2">
    <name type="scientific">Neorhizobium galegae bv. officinalis bv. officinalis str. HAMBI 1141</name>
    <dbReference type="NCBI Taxonomy" id="1028801"/>
    <lineage>
        <taxon>Bacteria</taxon>
        <taxon>Pseudomonadati</taxon>
        <taxon>Pseudomonadota</taxon>
        <taxon>Alphaproteobacteria</taxon>
        <taxon>Hyphomicrobiales</taxon>
        <taxon>Rhizobiaceae</taxon>
        <taxon>Rhizobium/Agrobacterium group</taxon>
        <taxon>Neorhizobium</taxon>
    </lineage>
</organism>
<dbReference type="InterPro" id="IPR038573">
    <property type="entry name" value="BrnT_sf"/>
</dbReference>
<dbReference type="Gene3D" id="3.10.450.530">
    <property type="entry name" value="Ribonuclease toxin, BrnT, of type II toxin-antitoxin system"/>
    <property type="match status" value="1"/>
</dbReference>
<evidence type="ECO:0000313" key="1">
    <source>
        <dbReference type="EMBL" id="CDN54897.1"/>
    </source>
</evidence>
<dbReference type="Proteomes" id="UP000028186">
    <property type="component" value="Chromosome I"/>
</dbReference>
<accession>A0A068T8T1</accession>
<dbReference type="PATRIC" id="fig|1028801.3.peg.2603"/>
<evidence type="ECO:0000313" key="2">
    <source>
        <dbReference type="Proteomes" id="UP000028186"/>
    </source>
</evidence>
<dbReference type="HOGENOM" id="CLU_149290_2_0_5"/>
<proteinExistence type="predicted"/>